<gene>
    <name evidence="1" type="ORF">BLA18112_03852</name>
</gene>
<organism evidence="1 2">
    <name type="scientific">Burkholderia lata (strain ATCC 17760 / DSM 23089 / LMG 22485 / NCIMB 9086 / R18194 / 383)</name>
    <dbReference type="NCBI Taxonomy" id="482957"/>
    <lineage>
        <taxon>Bacteria</taxon>
        <taxon>Pseudomonadati</taxon>
        <taxon>Pseudomonadota</taxon>
        <taxon>Betaproteobacteria</taxon>
        <taxon>Burkholderiales</taxon>
        <taxon>Burkholderiaceae</taxon>
        <taxon>Burkholderia</taxon>
        <taxon>Burkholderia cepacia complex</taxon>
    </lineage>
</organism>
<dbReference type="EMBL" id="CABVQI010000011">
    <property type="protein sequence ID" value="VWC98951.1"/>
    <property type="molecule type" value="Genomic_DNA"/>
</dbReference>
<dbReference type="AlphaFoldDB" id="A0A6P2WQB4"/>
<sequence length="267" mass="29648">MRSSKFKITVKGDEADESIRLGDLVDQLNALKLTLNQVDASIEGGKASDLYYRVTKITMNSPITVEVEAVSKSGGRARGQRVVSKLSRDIRSVIAGKRPREADLDLLESYRALVKPMQRHVMEVSFQFENELVPLPRNLDIKVDEILGPDQTEQGSIVGSLDVLDIHNHRNVFKVYPVVGPKSIKCSFSRAQLPEAIAGINHFVKISGLLHYKKAEKFPHLIKVDSIEVLPERSNASPLSGLRGMAPDAFDGLSSTEYVEKVRNGEW</sequence>
<evidence type="ECO:0000313" key="1">
    <source>
        <dbReference type="EMBL" id="VWC98951.1"/>
    </source>
</evidence>
<evidence type="ECO:0000313" key="2">
    <source>
        <dbReference type="Proteomes" id="UP000494274"/>
    </source>
</evidence>
<dbReference type="RefSeq" id="WP_175044912.1">
    <property type="nucleotide sequence ID" value="NZ_CABVQI010000011.1"/>
</dbReference>
<reference evidence="1 2" key="1">
    <citation type="submission" date="2019-09" db="EMBL/GenBank/DDBJ databases">
        <authorList>
            <person name="Depoorter E."/>
        </authorList>
    </citation>
    <scope>NUCLEOTIDE SEQUENCE [LARGE SCALE GENOMIC DNA]</scope>
    <source>
        <strain evidence="1">R-18112</strain>
    </source>
</reference>
<dbReference type="Proteomes" id="UP000494274">
    <property type="component" value="Unassembled WGS sequence"/>
</dbReference>
<protein>
    <submittedName>
        <fullName evidence="1">Uncharacterized protein</fullName>
    </submittedName>
</protein>
<proteinExistence type="predicted"/>
<accession>A0A6P2WQB4</accession>
<name>A0A6P2WQB4_BURL3</name>